<protein>
    <submittedName>
        <fullName evidence="1">DUF1858 domain-containing protein</fullName>
    </submittedName>
</protein>
<evidence type="ECO:0000313" key="2">
    <source>
        <dbReference type="Proteomes" id="UP000319619"/>
    </source>
</evidence>
<accession>A0A532V281</accession>
<gene>
    <name evidence="1" type="ORF">CEE37_05365</name>
</gene>
<comment type="caution">
    <text evidence="1">The sequence shown here is derived from an EMBL/GenBank/DDBJ whole genome shotgun (WGS) entry which is preliminary data.</text>
</comment>
<dbReference type="AlphaFoldDB" id="A0A532V281"/>
<reference evidence="1 2" key="1">
    <citation type="submission" date="2017-06" db="EMBL/GenBank/DDBJ databases">
        <title>Novel microbial phyla capable of carbon fixation and sulfur reduction in deep-sea sediments.</title>
        <authorList>
            <person name="Huang J."/>
            <person name="Baker B."/>
            <person name="Wang Y."/>
        </authorList>
    </citation>
    <scope>NUCLEOTIDE SEQUENCE [LARGE SCALE GENOMIC DNA]</scope>
    <source>
        <strain evidence="1">B3_LCP</strain>
    </source>
</reference>
<dbReference type="InterPro" id="IPR038062">
    <property type="entry name" value="ScdA-like_N_sf"/>
</dbReference>
<dbReference type="Proteomes" id="UP000319619">
    <property type="component" value="Unassembled WGS sequence"/>
</dbReference>
<evidence type="ECO:0000313" key="1">
    <source>
        <dbReference type="EMBL" id="TKJ41097.1"/>
    </source>
</evidence>
<dbReference type="SUPFAM" id="SSF140683">
    <property type="entry name" value="SP0561-like"/>
    <property type="match status" value="1"/>
</dbReference>
<proteinExistence type="predicted"/>
<sequence>MQWKGKRRKNVIDKDIYVEDLVKDHPQTVPVLTRYGVICIQCGEPVWGTLGEAIERAGIDDKSDLMEELNRAS</sequence>
<dbReference type="Gene3D" id="1.10.3910.10">
    <property type="entry name" value="SP0561-like"/>
    <property type="match status" value="1"/>
</dbReference>
<dbReference type="EMBL" id="NJBN01000003">
    <property type="protein sequence ID" value="TKJ41097.1"/>
    <property type="molecule type" value="Genomic_DNA"/>
</dbReference>
<organism evidence="1 2">
    <name type="scientific">candidate division LCP-89 bacterium B3_LCP</name>
    <dbReference type="NCBI Taxonomy" id="2012998"/>
    <lineage>
        <taxon>Bacteria</taxon>
        <taxon>Pseudomonadati</taxon>
        <taxon>Bacteria division LCP-89</taxon>
    </lineage>
</organism>
<name>A0A532V281_UNCL8</name>